<accession>A0A2I8VGQ7</accession>
<dbReference type="AlphaFoldDB" id="A0A2I8VGQ7"/>
<dbReference type="Proteomes" id="UP000236584">
    <property type="component" value="Chromosome"/>
</dbReference>
<reference evidence="1 2" key="1">
    <citation type="submission" date="2018-01" db="EMBL/GenBank/DDBJ databases">
        <title>Complete genome sequence of Salinigranum rubrum GX10T, an extremely halophilic archaeon isolated from a marine solar saltern.</title>
        <authorList>
            <person name="Han S."/>
        </authorList>
    </citation>
    <scope>NUCLEOTIDE SEQUENCE [LARGE SCALE GENOMIC DNA]</scope>
    <source>
        <strain evidence="1 2">GX10</strain>
    </source>
</reference>
<dbReference type="RefSeq" id="WP_103424789.1">
    <property type="nucleotide sequence ID" value="NZ_CP026309.1"/>
</dbReference>
<protein>
    <submittedName>
        <fullName evidence="1">Uncharacterized protein</fullName>
    </submittedName>
</protein>
<organism evidence="1 2">
    <name type="scientific">Salinigranum rubrum</name>
    <dbReference type="NCBI Taxonomy" id="755307"/>
    <lineage>
        <taxon>Archaea</taxon>
        <taxon>Methanobacteriati</taxon>
        <taxon>Methanobacteriota</taxon>
        <taxon>Stenosarchaea group</taxon>
        <taxon>Halobacteria</taxon>
        <taxon>Halobacteriales</taxon>
        <taxon>Haloferacaceae</taxon>
        <taxon>Salinigranum</taxon>
    </lineage>
</organism>
<sequence length="78" mass="8544">MAPRRWRRGRFHRQSGRGQLYAAGDPVVGYWTTFADPVVPELVAGTGFDFVVCGVDALDLIRAVEESLAGHEAARGEQ</sequence>
<gene>
    <name evidence="1" type="ORF">C2R22_05030</name>
</gene>
<name>A0A2I8VGQ7_9EURY</name>
<evidence type="ECO:0000313" key="1">
    <source>
        <dbReference type="EMBL" id="AUV81101.1"/>
    </source>
</evidence>
<evidence type="ECO:0000313" key="2">
    <source>
        <dbReference type="Proteomes" id="UP000236584"/>
    </source>
</evidence>
<dbReference type="KEGG" id="srub:C2R22_05030"/>
<dbReference type="GeneID" id="35591430"/>
<keyword evidence="2" id="KW-1185">Reference proteome</keyword>
<proteinExistence type="predicted"/>
<dbReference type="EMBL" id="CP026309">
    <property type="protein sequence ID" value="AUV81101.1"/>
    <property type="molecule type" value="Genomic_DNA"/>
</dbReference>